<reference evidence="2" key="2">
    <citation type="submission" date="2020-09" db="EMBL/GenBank/DDBJ databases">
        <authorList>
            <person name="Sun Q."/>
            <person name="Kim S."/>
        </authorList>
    </citation>
    <scope>NUCLEOTIDE SEQUENCE</scope>
    <source>
        <strain evidence="2">KCTC 12368</strain>
    </source>
</reference>
<dbReference type="RefSeq" id="WP_018473123.1">
    <property type="nucleotide sequence ID" value="NZ_BMWX01000003.1"/>
</dbReference>
<evidence type="ECO:0000313" key="3">
    <source>
        <dbReference type="Proteomes" id="UP000619457"/>
    </source>
</evidence>
<dbReference type="SUPFAM" id="SSF56801">
    <property type="entry name" value="Acetyl-CoA synthetase-like"/>
    <property type="match status" value="1"/>
</dbReference>
<keyword evidence="3" id="KW-1185">Reference proteome</keyword>
<proteinExistence type="predicted"/>
<dbReference type="Gene3D" id="3.40.50.12780">
    <property type="entry name" value="N-terminal domain of ligase-like"/>
    <property type="match status" value="1"/>
</dbReference>
<dbReference type="GO" id="GO:0016874">
    <property type="term" value="F:ligase activity"/>
    <property type="evidence" value="ECO:0007669"/>
    <property type="project" value="UniProtKB-KW"/>
</dbReference>
<dbReference type="AlphaFoldDB" id="A0A918PZX0"/>
<dbReference type="InterPro" id="IPR042099">
    <property type="entry name" value="ANL_N_sf"/>
</dbReference>
<organism evidence="2 3">
    <name type="scientific">Echinicola pacifica</name>
    <dbReference type="NCBI Taxonomy" id="346377"/>
    <lineage>
        <taxon>Bacteria</taxon>
        <taxon>Pseudomonadati</taxon>
        <taxon>Bacteroidota</taxon>
        <taxon>Cytophagia</taxon>
        <taxon>Cytophagales</taxon>
        <taxon>Cyclobacteriaceae</taxon>
        <taxon>Echinicola</taxon>
    </lineage>
</organism>
<dbReference type="PANTHER" id="PTHR43767">
    <property type="entry name" value="LONG-CHAIN-FATTY-ACID--COA LIGASE"/>
    <property type="match status" value="1"/>
</dbReference>
<feature type="domain" description="AMP-dependent synthetase/ligase" evidence="1">
    <location>
        <begin position="49"/>
        <end position="195"/>
    </location>
</feature>
<dbReference type="Gene3D" id="3.30.300.30">
    <property type="match status" value="1"/>
</dbReference>
<name>A0A918PZX0_9BACT</name>
<dbReference type="InterPro" id="IPR050237">
    <property type="entry name" value="ATP-dep_AMP-bd_enzyme"/>
</dbReference>
<accession>A0A918PZX0</accession>
<dbReference type="InterPro" id="IPR045851">
    <property type="entry name" value="AMP-bd_C_sf"/>
</dbReference>
<dbReference type="Pfam" id="PF00501">
    <property type="entry name" value="AMP-binding"/>
    <property type="match status" value="1"/>
</dbReference>
<dbReference type="EMBL" id="BMWX01000003">
    <property type="protein sequence ID" value="GGZ26983.1"/>
    <property type="molecule type" value="Genomic_DNA"/>
</dbReference>
<keyword evidence="2" id="KW-0436">Ligase</keyword>
<dbReference type="PANTHER" id="PTHR43767:SF10">
    <property type="entry name" value="SURFACTIN SYNTHASE SUBUNIT 1"/>
    <property type="match status" value="1"/>
</dbReference>
<sequence length="364" mass="40392">MGKIIFEGQEISFDMIKGGHWPMHSQYLSETLDFCQEWLNGKAEFQLQTSGSTGNPKTITVSRRQMQISAAATGAFFEIPVNSTLLCCLNTSMIAGRMMLVRAMEWDSLLHLREPEGLPLATFSAQQYWDFVAMVPAQVENCLMKPAEKQKLQSIAKLIIGGAPLSSQVQLALSQIPIKAYQTYGMTETVSHIALAEITGSLPLIYQVLPGVVINTSEDGQLIIDAPMAEQRLHTHDRVEIIGTDRFHWLGRSDFTINSGGVKIQPEIVEQKIAGLMNDLFPGTRYIIAGAAHEKWGEEVVLLIEGAEASDLIGQLMEGMAEQLEKYHRPKKVLFIENFASTPSSKIKRKESLSLALEKAKEDQ</sequence>
<comment type="caution">
    <text evidence="2">The sequence shown here is derived from an EMBL/GenBank/DDBJ whole genome shotgun (WGS) entry which is preliminary data.</text>
</comment>
<evidence type="ECO:0000313" key="2">
    <source>
        <dbReference type="EMBL" id="GGZ26983.1"/>
    </source>
</evidence>
<dbReference type="InterPro" id="IPR000873">
    <property type="entry name" value="AMP-dep_synth/lig_dom"/>
</dbReference>
<reference evidence="2" key="1">
    <citation type="journal article" date="2014" name="Int. J. Syst. Evol. Microbiol.">
        <title>Complete genome sequence of Corynebacterium casei LMG S-19264T (=DSM 44701T), isolated from a smear-ripened cheese.</title>
        <authorList>
            <consortium name="US DOE Joint Genome Institute (JGI-PGF)"/>
            <person name="Walter F."/>
            <person name="Albersmeier A."/>
            <person name="Kalinowski J."/>
            <person name="Ruckert C."/>
        </authorList>
    </citation>
    <scope>NUCLEOTIDE SEQUENCE</scope>
    <source>
        <strain evidence="2">KCTC 12368</strain>
    </source>
</reference>
<evidence type="ECO:0000259" key="1">
    <source>
        <dbReference type="Pfam" id="PF00501"/>
    </source>
</evidence>
<protein>
    <submittedName>
        <fullName evidence="2">O-succinylbenzoic acid--CoA ligase</fullName>
    </submittedName>
</protein>
<gene>
    <name evidence="2" type="primary">menE</name>
    <name evidence="2" type="ORF">GCM10007049_19690</name>
</gene>
<dbReference type="Proteomes" id="UP000619457">
    <property type="component" value="Unassembled WGS sequence"/>
</dbReference>